<feature type="compositionally biased region" description="Basic and acidic residues" evidence="1">
    <location>
        <begin position="273"/>
        <end position="291"/>
    </location>
</feature>
<keyword evidence="3" id="KW-1185">Reference proteome</keyword>
<dbReference type="OrthoDB" id="2139939at2759"/>
<feature type="region of interest" description="Disordered" evidence="1">
    <location>
        <begin position="212"/>
        <end position="291"/>
    </location>
</feature>
<dbReference type="GeneID" id="54484558"/>
<evidence type="ECO:0000313" key="3">
    <source>
        <dbReference type="Proteomes" id="UP000799437"/>
    </source>
</evidence>
<dbReference type="PANTHER" id="PTHR34117">
    <property type="entry name" value="STYLE CELL-CYCLE INHIBITOR 1"/>
    <property type="match status" value="1"/>
</dbReference>
<feature type="compositionally biased region" description="Acidic residues" evidence="1">
    <location>
        <begin position="261"/>
        <end position="272"/>
    </location>
</feature>
<feature type="region of interest" description="Disordered" evidence="1">
    <location>
        <begin position="1"/>
        <end position="55"/>
    </location>
</feature>
<feature type="compositionally biased region" description="Acidic residues" evidence="1">
    <location>
        <begin position="157"/>
        <end position="173"/>
    </location>
</feature>
<feature type="compositionally biased region" description="Basic residues" evidence="1">
    <location>
        <begin position="1"/>
        <end position="50"/>
    </location>
</feature>
<accession>A0A6A6WF63</accession>
<dbReference type="AlphaFoldDB" id="A0A6A6WF63"/>
<proteinExistence type="predicted"/>
<dbReference type="EMBL" id="ML996567">
    <property type="protein sequence ID" value="KAF2761462.1"/>
    <property type="molecule type" value="Genomic_DNA"/>
</dbReference>
<organism evidence="2 3">
    <name type="scientific">Pseudovirgaria hyperparasitica</name>
    <dbReference type="NCBI Taxonomy" id="470096"/>
    <lineage>
        <taxon>Eukaryota</taxon>
        <taxon>Fungi</taxon>
        <taxon>Dikarya</taxon>
        <taxon>Ascomycota</taxon>
        <taxon>Pezizomycotina</taxon>
        <taxon>Dothideomycetes</taxon>
        <taxon>Dothideomycetes incertae sedis</taxon>
        <taxon>Acrospermales</taxon>
        <taxon>Acrospermaceae</taxon>
        <taxon>Pseudovirgaria</taxon>
    </lineage>
</organism>
<dbReference type="PANTHER" id="PTHR34117:SF1">
    <property type="entry name" value="STYLE CELL-CYCLE INHIBITOR 1"/>
    <property type="match status" value="1"/>
</dbReference>
<evidence type="ECO:0000256" key="1">
    <source>
        <dbReference type="SAM" id="MobiDB-lite"/>
    </source>
</evidence>
<feature type="region of interest" description="Disordered" evidence="1">
    <location>
        <begin position="125"/>
        <end position="198"/>
    </location>
</feature>
<dbReference type="Proteomes" id="UP000799437">
    <property type="component" value="Unassembled WGS sequence"/>
</dbReference>
<feature type="compositionally biased region" description="Basic and acidic residues" evidence="1">
    <location>
        <begin position="212"/>
        <end position="255"/>
    </location>
</feature>
<sequence length="331" mass="38060">MPSRSRSRSRSPHRSSHRHRSHRDRSTSPRRHSSKHHSHHSRHDRKRKRSSPVIAVQLPLRASPISKDDFIKYRNVFALYLDVQKQLLIEDLPEQEVRGRWKSFVKKWNSNVLAEGWYDPETHAKANASAGAEAEAASRNSRESPPISLKNAHAAPEESDDSDIGPALPDEDYNNNRTYGPALPSRQDLRLRDEMSAEEAQGRMADLRYARKQDRAAQKERLEELVPRADPGSRERQLEKKRETTAANRSFREAKSPGAEEVGDGDLLGDDADAFKARKKADERKKTEREIRREELNRARAAEWEEKMAEHRAKEDKTMAMLKAIAKERFG</sequence>
<dbReference type="InterPro" id="IPR044688">
    <property type="entry name" value="SCI-1-like"/>
</dbReference>
<feature type="compositionally biased region" description="Low complexity" evidence="1">
    <location>
        <begin position="125"/>
        <end position="139"/>
    </location>
</feature>
<evidence type="ECO:0000313" key="2">
    <source>
        <dbReference type="EMBL" id="KAF2761462.1"/>
    </source>
</evidence>
<name>A0A6A6WF63_9PEZI</name>
<gene>
    <name evidence="2" type="ORF">EJ05DRAFT_473961</name>
</gene>
<dbReference type="RefSeq" id="XP_033603913.1">
    <property type="nucleotide sequence ID" value="XM_033743504.1"/>
</dbReference>
<reference evidence="2" key="1">
    <citation type="journal article" date="2020" name="Stud. Mycol.">
        <title>101 Dothideomycetes genomes: a test case for predicting lifestyles and emergence of pathogens.</title>
        <authorList>
            <person name="Haridas S."/>
            <person name="Albert R."/>
            <person name="Binder M."/>
            <person name="Bloem J."/>
            <person name="Labutti K."/>
            <person name="Salamov A."/>
            <person name="Andreopoulos B."/>
            <person name="Baker S."/>
            <person name="Barry K."/>
            <person name="Bills G."/>
            <person name="Bluhm B."/>
            <person name="Cannon C."/>
            <person name="Castanera R."/>
            <person name="Culley D."/>
            <person name="Daum C."/>
            <person name="Ezra D."/>
            <person name="Gonzalez J."/>
            <person name="Henrissat B."/>
            <person name="Kuo A."/>
            <person name="Liang C."/>
            <person name="Lipzen A."/>
            <person name="Lutzoni F."/>
            <person name="Magnuson J."/>
            <person name="Mondo S."/>
            <person name="Nolan M."/>
            <person name="Ohm R."/>
            <person name="Pangilinan J."/>
            <person name="Park H.-J."/>
            <person name="Ramirez L."/>
            <person name="Alfaro M."/>
            <person name="Sun H."/>
            <person name="Tritt A."/>
            <person name="Yoshinaga Y."/>
            <person name="Zwiers L.-H."/>
            <person name="Turgeon B."/>
            <person name="Goodwin S."/>
            <person name="Spatafora J."/>
            <person name="Crous P."/>
            <person name="Grigoriev I."/>
        </authorList>
    </citation>
    <scope>NUCLEOTIDE SEQUENCE</scope>
    <source>
        <strain evidence="2">CBS 121739</strain>
    </source>
</reference>
<protein>
    <submittedName>
        <fullName evidence="2">Uncharacterized protein</fullName>
    </submittedName>
</protein>